<evidence type="ECO:0000313" key="3">
    <source>
        <dbReference type="Proteomes" id="UP000539953"/>
    </source>
</evidence>
<keyword evidence="3" id="KW-1185">Reference proteome</keyword>
<name>A0A7W8CY26_9FIRM</name>
<dbReference type="Proteomes" id="UP000539953">
    <property type="component" value="Unassembled WGS sequence"/>
</dbReference>
<gene>
    <name evidence="2" type="ORF">HNQ47_001774</name>
</gene>
<organism evidence="2 3">
    <name type="scientific">Catenisphaera adipataccumulans</name>
    <dbReference type="NCBI Taxonomy" id="700500"/>
    <lineage>
        <taxon>Bacteria</taxon>
        <taxon>Bacillati</taxon>
        <taxon>Bacillota</taxon>
        <taxon>Erysipelotrichia</taxon>
        <taxon>Erysipelotrichales</taxon>
        <taxon>Erysipelotrichaceae</taxon>
        <taxon>Catenisphaera</taxon>
    </lineage>
</organism>
<sequence>MKPNNENYSVIISVIIPYYNVEFSLVSAAVDSVLNQDFSDYEILIVDDGSLKKFSLSLNMIENKDDRIKVLHKTNGGVSSARNFGINFARGKYITFLDADDELAPNYFNNVSDILIESDFDMILSGVIYIKSKEASLQNTLATHENKMPDDVYILNKFEINKFKSNMIFITNSNYLKDGGYFSRGPISRMIKTELLKKTQFNPYLTIGEDIEWNLRIFNDLTSLCLIKKSLYLYKYRPTSATNQFNPNIVEELEKTLLEIKQNIDLNDNEQFISYSNLLLEFINQICKSYILNDQGFKEKEKIKKVKYHILHEYPWYFLQTVNPKQATDKKQKIKIFLYKNKTIFLALKLKNLFIK</sequence>
<proteinExistence type="predicted"/>
<feature type="domain" description="Glycosyltransferase 2-like" evidence="1">
    <location>
        <begin position="13"/>
        <end position="173"/>
    </location>
</feature>
<dbReference type="Pfam" id="PF00535">
    <property type="entry name" value="Glycos_transf_2"/>
    <property type="match status" value="1"/>
</dbReference>
<dbReference type="Gene3D" id="3.90.550.10">
    <property type="entry name" value="Spore Coat Polysaccharide Biosynthesis Protein SpsA, Chain A"/>
    <property type="match status" value="1"/>
</dbReference>
<dbReference type="InterPro" id="IPR001173">
    <property type="entry name" value="Glyco_trans_2-like"/>
</dbReference>
<reference evidence="2 3" key="1">
    <citation type="submission" date="2020-08" db="EMBL/GenBank/DDBJ databases">
        <title>Genomic Encyclopedia of Type Strains, Phase IV (KMG-IV): sequencing the most valuable type-strain genomes for metagenomic binning, comparative biology and taxonomic classification.</title>
        <authorList>
            <person name="Goeker M."/>
        </authorList>
    </citation>
    <scope>NUCLEOTIDE SEQUENCE [LARGE SCALE GENOMIC DNA]</scope>
    <source>
        <strain evidence="2 3">DSM 25799</strain>
    </source>
</reference>
<dbReference type="RefSeq" id="WP_183329029.1">
    <property type="nucleotide sequence ID" value="NZ_JACHHK010000007.1"/>
</dbReference>
<evidence type="ECO:0000259" key="1">
    <source>
        <dbReference type="Pfam" id="PF00535"/>
    </source>
</evidence>
<dbReference type="InterPro" id="IPR029044">
    <property type="entry name" value="Nucleotide-diphossugar_trans"/>
</dbReference>
<dbReference type="GO" id="GO:0016758">
    <property type="term" value="F:hexosyltransferase activity"/>
    <property type="evidence" value="ECO:0007669"/>
    <property type="project" value="UniProtKB-ARBA"/>
</dbReference>
<keyword evidence="2" id="KW-0808">Transferase</keyword>
<dbReference type="PANTHER" id="PTHR22916">
    <property type="entry name" value="GLYCOSYLTRANSFERASE"/>
    <property type="match status" value="1"/>
</dbReference>
<evidence type="ECO:0000313" key="2">
    <source>
        <dbReference type="EMBL" id="MBB5183735.1"/>
    </source>
</evidence>
<accession>A0A7W8CY26</accession>
<protein>
    <submittedName>
        <fullName evidence="2">Glycosyltransferase involved in cell wall biosynthesis</fullName>
    </submittedName>
</protein>
<dbReference type="PANTHER" id="PTHR22916:SF3">
    <property type="entry name" value="UDP-GLCNAC:BETAGAL BETA-1,3-N-ACETYLGLUCOSAMINYLTRANSFERASE-LIKE PROTEIN 1"/>
    <property type="match status" value="1"/>
</dbReference>
<dbReference type="AlphaFoldDB" id="A0A7W8CY26"/>
<dbReference type="SUPFAM" id="SSF53448">
    <property type="entry name" value="Nucleotide-diphospho-sugar transferases"/>
    <property type="match status" value="1"/>
</dbReference>
<dbReference type="EMBL" id="JACHHK010000007">
    <property type="protein sequence ID" value="MBB5183735.1"/>
    <property type="molecule type" value="Genomic_DNA"/>
</dbReference>
<comment type="caution">
    <text evidence="2">The sequence shown here is derived from an EMBL/GenBank/DDBJ whole genome shotgun (WGS) entry which is preliminary data.</text>
</comment>